<keyword evidence="4" id="KW-1185">Reference proteome</keyword>
<comment type="caution">
    <text evidence="3">The sequence shown here is derived from an EMBL/GenBank/DDBJ whole genome shotgun (WGS) entry which is preliminary data.</text>
</comment>
<organism evidence="3 4">
    <name type="scientific">Pythium oligandrum</name>
    <name type="common">Mycoparasitic fungus</name>
    <dbReference type="NCBI Taxonomy" id="41045"/>
    <lineage>
        <taxon>Eukaryota</taxon>
        <taxon>Sar</taxon>
        <taxon>Stramenopiles</taxon>
        <taxon>Oomycota</taxon>
        <taxon>Peronosporomycetes</taxon>
        <taxon>Pythiales</taxon>
        <taxon>Pythiaceae</taxon>
        <taxon>Pythium</taxon>
    </lineage>
</organism>
<dbReference type="EMBL" id="SPLM01000005">
    <property type="protein sequence ID" value="TMW67261.1"/>
    <property type="molecule type" value="Genomic_DNA"/>
</dbReference>
<dbReference type="AlphaFoldDB" id="A0A8K1FLL1"/>
<keyword evidence="1" id="KW-0175">Coiled coil</keyword>
<sequence length="367" mass="40455">MELLPKDDTTSDSGASTTASPAPVPQDVDASLETDVGGRKKRKPTYYVRKDEAAALRAEIEVLQKKLDEIMRKGMEAENEAFVESIAKGVELQLSLGQTTNTIAGVQGVLSAHQAAGGPFPLETFIHLTKDVEQRRHALLSVRELKLNSGLDYMVDRTRALDLCSPHKKYESSYSPEGNFSFSLFDVNVFSGVPDVKHVYDTLMDYIQYQEISVTDILGMISIRESDNCDDQPVLQCRMVTTLSNGLEVENNAAMFLNYFDHSDALGSPYGIVITETIDRDDMFPYKSETRARLRITSIVLVSKTPNESTEPGKMDVTMTRAIFGCIYLPSDAVGTSDAESVAAEFAAQLSGVMTQVLRERLGPQKL</sequence>
<evidence type="ECO:0000313" key="3">
    <source>
        <dbReference type="EMBL" id="TMW67261.1"/>
    </source>
</evidence>
<feature type="coiled-coil region" evidence="1">
    <location>
        <begin position="53"/>
        <end position="80"/>
    </location>
</feature>
<name>A0A8K1FLL1_PYTOL</name>
<accession>A0A8K1FLL1</accession>
<dbReference type="Proteomes" id="UP000794436">
    <property type="component" value="Unassembled WGS sequence"/>
</dbReference>
<evidence type="ECO:0000256" key="2">
    <source>
        <dbReference type="SAM" id="MobiDB-lite"/>
    </source>
</evidence>
<reference evidence="3" key="1">
    <citation type="submission" date="2019-03" db="EMBL/GenBank/DDBJ databases">
        <title>Long read genome sequence of the mycoparasitic Pythium oligandrum ATCC 38472 isolated from sugarbeet rhizosphere.</title>
        <authorList>
            <person name="Gaulin E."/>
        </authorList>
    </citation>
    <scope>NUCLEOTIDE SEQUENCE</scope>
    <source>
        <strain evidence="3">ATCC 38472_TT</strain>
    </source>
</reference>
<protein>
    <submittedName>
        <fullName evidence="3">Uncharacterized protein</fullName>
    </submittedName>
</protein>
<proteinExistence type="predicted"/>
<evidence type="ECO:0000313" key="4">
    <source>
        <dbReference type="Proteomes" id="UP000794436"/>
    </source>
</evidence>
<feature type="region of interest" description="Disordered" evidence="2">
    <location>
        <begin position="1"/>
        <end position="43"/>
    </location>
</feature>
<dbReference type="OrthoDB" id="122359at2759"/>
<gene>
    <name evidence="3" type="ORF">Poli38472_012377</name>
</gene>
<evidence type="ECO:0000256" key="1">
    <source>
        <dbReference type="SAM" id="Coils"/>
    </source>
</evidence>
<feature type="compositionally biased region" description="Low complexity" evidence="2">
    <location>
        <begin position="11"/>
        <end position="21"/>
    </location>
</feature>